<dbReference type="Pfam" id="PF02498">
    <property type="entry name" value="Bro-N"/>
    <property type="match status" value="1"/>
</dbReference>
<feature type="domain" description="Bro-N" evidence="1">
    <location>
        <begin position="12"/>
        <end position="119"/>
    </location>
</feature>
<accession>A0A1V0S8D5</accession>
<protein>
    <submittedName>
        <fullName evidence="2">BRO-N domain protein</fullName>
    </submittedName>
</protein>
<gene>
    <name evidence="2" type="ORF">Catovirus_1_14</name>
</gene>
<sequence length="352" mass="41945">MAQKLIDLYRHMLQYDDKIVYIAFDKNSDPYFNANQLCKMLEYVDCKDAIGKYVKKQDMYQLKDITRNYKSLYKNVQANTKFLNEAGMYSLILSSKMKKATEIKDWITHDVMPSLRKYGEYKANSKLKKQIDELNKIIIDQQNQIQVLKYNLKTTKFKKGGAVYILRVITDSLDFDQDETLYLKFGKTRDMNTRKPNYDTCTHNKVQVLKMIDTDDPDHMEKCVIKKMHKYQIKNRKEYFECSYKQLINEIATCIKFYEDKDIDKEPDILNENNRQKYNDFDTNNITLIKIIDDIDDLCLDQENDDTEYDIQQDQNNISDGVQIGGNLNDRNIYYKYLDAKLKYLELKYELL</sequence>
<organism evidence="2">
    <name type="scientific">Catovirus CTV1</name>
    <dbReference type="NCBI Taxonomy" id="1977631"/>
    <lineage>
        <taxon>Viruses</taxon>
        <taxon>Varidnaviria</taxon>
        <taxon>Bamfordvirae</taxon>
        <taxon>Nucleocytoviricota</taxon>
        <taxon>Megaviricetes</taxon>
        <taxon>Imitervirales</taxon>
        <taxon>Mimiviridae</taxon>
        <taxon>Klosneuvirinae</taxon>
        <taxon>Catovirus</taxon>
    </lineage>
</organism>
<name>A0A1V0S8D5_9VIRU</name>
<dbReference type="EMBL" id="KY684083">
    <property type="protein sequence ID" value="ARF07964.1"/>
    <property type="molecule type" value="Genomic_DNA"/>
</dbReference>
<evidence type="ECO:0000259" key="1">
    <source>
        <dbReference type="PROSITE" id="PS51750"/>
    </source>
</evidence>
<dbReference type="PANTHER" id="PTHR36180:SF2">
    <property type="entry name" value="BRO FAMILY PROTEIN"/>
    <property type="match status" value="1"/>
</dbReference>
<dbReference type="PANTHER" id="PTHR36180">
    <property type="entry name" value="DNA-BINDING PROTEIN-RELATED-RELATED"/>
    <property type="match status" value="1"/>
</dbReference>
<dbReference type="InterPro" id="IPR003497">
    <property type="entry name" value="BRO_N_domain"/>
</dbReference>
<dbReference type="SMART" id="SM01040">
    <property type="entry name" value="Bro-N"/>
    <property type="match status" value="1"/>
</dbReference>
<dbReference type="PROSITE" id="PS51750">
    <property type="entry name" value="BRO_N"/>
    <property type="match status" value="1"/>
</dbReference>
<evidence type="ECO:0000313" key="2">
    <source>
        <dbReference type="EMBL" id="ARF07964.1"/>
    </source>
</evidence>
<reference evidence="2" key="1">
    <citation type="journal article" date="2017" name="Science">
        <title>Giant viruses with an expanded complement of translation system components.</title>
        <authorList>
            <person name="Schulz F."/>
            <person name="Yutin N."/>
            <person name="Ivanova N.N."/>
            <person name="Ortega D.R."/>
            <person name="Lee T.K."/>
            <person name="Vierheilig J."/>
            <person name="Daims H."/>
            <person name="Horn M."/>
            <person name="Wagner M."/>
            <person name="Jensen G.J."/>
            <person name="Kyrpides N.C."/>
            <person name="Koonin E.V."/>
            <person name="Woyke T."/>
        </authorList>
    </citation>
    <scope>NUCLEOTIDE SEQUENCE</scope>
    <source>
        <strain evidence="2">CTV1</strain>
    </source>
</reference>
<proteinExistence type="predicted"/>
<dbReference type="Pfam" id="PF13455">
    <property type="entry name" value="MUG113"/>
    <property type="match status" value="1"/>
</dbReference>